<evidence type="ECO:0000256" key="6">
    <source>
        <dbReference type="ARBA" id="ARBA00023136"/>
    </source>
</evidence>
<feature type="transmembrane region" description="Helical" evidence="7">
    <location>
        <begin position="34"/>
        <end position="59"/>
    </location>
</feature>
<keyword evidence="5 7" id="KW-1133">Transmembrane helix</keyword>
<dbReference type="AlphaFoldDB" id="A0A369PTK3"/>
<organism evidence="8 9">
    <name type="scientific">Pedobacter chinensis</name>
    <dbReference type="NCBI Taxonomy" id="2282421"/>
    <lineage>
        <taxon>Bacteria</taxon>
        <taxon>Pseudomonadati</taxon>
        <taxon>Bacteroidota</taxon>
        <taxon>Sphingobacteriia</taxon>
        <taxon>Sphingobacteriales</taxon>
        <taxon>Sphingobacteriaceae</taxon>
        <taxon>Pedobacter</taxon>
    </lineage>
</organism>
<reference evidence="8 9" key="1">
    <citation type="submission" date="2018-07" db="EMBL/GenBank/DDBJ databases">
        <title>Pedobacter sp. nov., isolated from soil.</title>
        <authorList>
            <person name="Zhou L.Y."/>
            <person name="Du Z.J."/>
        </authorList>
    </citation>
    <scope>NUCLEOTIDE SEQUENCE [LARGE SCALE GENOMIC DNA]</scope>
    <source>
        <strain evidence="8 9">JDX94</strain>
    </source>
</reference>
<evidence type="ECO:0000256" key="3">
    <source>
        <dbReference type="ARBA" id="ARBA00022475"/>
    </source>
</evidence>
<proteinExistence type="inferred from homology"/>
<dbReference type="Proteomes" id="UP000253961">
    <property type="component" value="Unassembled WGS sequence"/>
</dbReference>
<evidence type="ECO:0000256" key="1">
    <source>
        <dbReference type="ARBA" id="ARBA00004651"/>
    </source>
</evidence>
<evidence type="ECO:0000313" key="9">
    <source>
        <dbReference type="Proteomes" id="UP000253961"/>
    </source>
</evidence>
<evidence type="ECO:0000256" key="2">
    <source>
        <dbReference type="ARBA" id="ARBA00007977"/>
    </source>
</evidence>
<feature type="transmembrane region" description="Helical" evidence="7">
    <location>
        <begin position="108"/>
        <end position="126"/>
    </location>
</feature>
<evidence type="ECO:0000256" key="4">
    <source>
        <dbReference type="ARBA" id="ARBA00022692"/>
    </source>
</evidence>
<name>A0A369PTK3_9SPHI</name>
<feature type="transmembrane region" description="Helical" evidence="7">
    <location>
        <begin position="193"/>
        <end position="210"/>
    </location>
</feature>
<evidence type="ECO:0000313" key="8">
    <source>
        <dbReference type="EMBL" id="RDC55991.1"/>
    </source>
</evidence>
<gene>
    <name evidence="8" type="ORF">DU508_14155</name>
</gene>
<dbReference type="InterPro" id="IPR018383">
    <property type="entry name" value="UPF0324_pro"/>
</dbReference>
<feature type="transmembrane region" description="Helical" evidence="7">
    <location>
        <begin position="80"/>
        <end position="102"/>
    </location>
</feature>
<dbReference type="Pfam" id="PF03601">
    <property type="entry name" value="Cons_hypoth698"/>
    <property type="match status" value="1"/>
</dbReference>
<keyword evidence="3" id="KW-1003">Cell membrane</keyword>
<dbReference type="PANTHER" id="PTHR30106:SF1">
    <property type="entry name" value="UPF0324 MEMBRANE PROTEIN FN0533"/>
    <property type="match status" value="1"/>
</dbReference>
<protein>
    <submittedName>
        <fullName evidence="8">Putative sulfate exporter family transporter</fullName>
    </submittedName>
</protein>
<evidence type="ECO:0000256" key="5">
    <source>
        <dbReference type="ARBA" id="ARBA00022989"/>
    </source>
</evidence>
<feature type="transmembrane region" description="Helical" evidence="7">
    <location>
        <begin position="250"/>
        <end position="272"/>
    </location>
</feature>
<comment type="caution">
    <text evidence="8">The sequence shown here is derived from an EMBL/GenBank/DDBJ whole genome shotgun (WGS) entry which is preliminary data.</text>
</comment>
<feature type="transmembrane region" description="Helical" evidence="7">
    <location>
        <begin position="365"/>
        <end position="385"/>
    </location>
</feature>
<feature type="transmembrane region" description="Helical" evidence="7">
    <location>
        <begin position="425"/>
        <end position="452"/>
    </location>
</feature>
<dbReference type="EMBL" id="QPKV01000005">
    <property type="protein sequence ID" value="RDC55991.1"/>
    <property type="molecule type" value="Genomic_DNA"/>
</dbReference>
<feature type="transmembrane region" description="Helical" evidence="7">
    <location>
        <begin position="222"/>
        <end position="243"/>
    </location>
</feature>
<keyword evidence="6 7" id="KW-0472">Membrane</keyword>
<keyword evidence="9" id="KW-1185">Reference proteome</keyword>
<dbReference type="GO" id="GO:0005886">
    <property type="term" value="C:plasma membrane"/>
    <property type="evidence" value="ECO:0007669"/>
    <property type="project" value="UniProtKB-SubCell"/>
</dbReference>
<keyword evidence="4 7" id="KW-0812">Transmembrane</keyword>
<comment type="subcellular location">
    <subcellularLocation>
        <location evidence="1">Cell membrane</location>
        <topology evidence="1">Multi-pass membrane protein</topology>
    </subcellularLocation>
</comment>
<sequence length="458" mass="49276">MSNQNTAADNTAALTDAGITPDKKTFLQSLTEDWWAVILGAVIIAAVLYLTGSGSAITMPSYKWASGDELTDKILSPQNLVLIIETGAVFLVLASLAVGLSGGHVGKFAIGFTLIYLLANLSFIIAGNKSISYYGLEYVVFALLIGILLGNLIKLPSWLKEAVRSEFYIKTGLVILGTTILSADLIKAGLPGIIQAVIVVSAVWFFSLWLSRKLKVDDEFGIILASAVSICGVSAAIVAAGAINGDKRKLSYVTTLVLIMAIPMMVILPWAIKYFHIPEVIGGAWLGGTLDTTATVTAASDLVGPIAVKAGVIAKFSQNVFIGVAAFFIAIWWAYRKPKSSDEHIPVAKAERPGLKIVWERFPKFVLGFVAASMVFSFILSPATAKSVAPTLNGLRTVWFAIAFISIGMEARFSSLVKLQGGRPAFTFVIAQIFNIFWTLLWSYILFGGYLFPVPDFK</sequence>
<accession>A0A369PTK3</accession>
<feature type="transmembrane region" description="Helical" evidence="7">
    <location>
        <begin position="316"/>
        <end position="335"/>
    </location>
</feature>
<dbReference type="OrthoDB" id="9766798at2"/>
<feature type="transmembrane region" description="Helical" evidence="7">
    <location>
        <begin position="138"/>
        <end position="155"/>
    </location>
</feature>
<evidence type="ECO:0000256" key="7">
    <source>
        <dbReference type="SAM" id="Phobius"/>
    </source>
</evidence>
<dbReference type="PANTHER" id="PTHR30106">
    <property type="entry name" value="INNER MEMBRANE PROTEIN YEIH-RELATED"/>
    <property type="match status" value="1"/>
</dbReference>
<comment type="similarity">
    <text evidence="2">Belongs to the UPF0324 family.</text>
</comment>
<feature type="transmembrane region" description="Helical" evidence="7">
    <location>
        <begin position="397"/>
        <end position="413"/>
    </location>
</feature>